<gene>
    <name evidence="10" type="ORF">UV8b_00463</name>
    <name evidence="9" type="ORF">UVI_02027560</name>
</gene>
<dbReference type="PANTHER" id="PTHR19957:SF423">
    <property type="entry name" value="SYNTAXIN-8-RELATED"/>
    <property type="match status" value="1"/>
</dbReference>
<dbReference type="Gene3D" id="1.20.5.110">
    <property type="match status" value="1"/>
</dbReference>
<reference evidence="9" key="1">
    <citation type="journal article" date="2016" name="Genome Announc.">
        <title>Genome Sequence of Ustilaginoidea virens IPU010, a Rice Pathogenic Fungus Causing False Smut.</title>
        <authorList>
            <person name="Kumagai T."/>
            <person name="Ishii T."/>
            <person name="Terai G."/>
            <person name="Umemura M."/>
            <person name="Machida M."/>
            <person name="Asai K."/>
        </authorList>
    </citation>
    <scope>NUCLEOTIDE SEQUENCE [LARGE SCALE GENOMIC DNA]</scope>
    <source>
        <strain evidence="9">IPU010</strain>
    </source>
</reference>
<evidence type="ECO:0000256" key="1">
    <source>
        <dbReference type="ARBA" id="ARBA00004308"/>
    </source>
</evidence>
<keyword evidence="3" id="KW-0653">Protein transport</keyword>
<comment type="subcellular location">
    <subcellularLocation>
        <location evidence="1">Endomembrane system</location>
    </subcellularLocation>
</comment>
<feature type="transmembrane region" description="Helical" evidence="7">
    <location>
        <begin position="242"/>
        <end position="259"/>
    </location>
</feature>
<dbReference type="GO" id="GO:0048278">
    <property type="term" value="P:vesicle docking"/>
    <property type="evidence" value="ECO:0007669"/>
    <property type="project" value="TreeGrafter"/>
</dbReference>
<keyword evidence="11" id="KW-1185">Reference proteome</keyword>
<dbReference type="Proteomes" id="UP000027002">
    <property type="component" value="Chromosome 1"/>
</dbReference>
<protein>
    <recommendedName>
        <fullName evidence="8">t-SNARE coiled-coil homology domain-containing protein</fullName>
    </recommendedName>
</protein>
<evidence type="ECO:0000313" key="10">
    <source>
        <dbReference type="EMBL" id="QUC16222.1"/>
    </source>
</evidence>
<dbReference type="SUPFAM" id="SSF58038">
    <property type="entry name" value="SNARE fusion complex"/>
    <property type="match status" value="1"/>
</dbReference>
<dbReference type="GO" id="GO:0006896">
    <property type="term" value="P:Golgi to vacuole transport"/>
    <property type="evidence" value="ECO:0007669"/>
    <property type="project" value="UniProtKB-ARBA"/>
</dbReference>
<evidence type="ECO:0000256" key="7">
    <source>
        <dbReference type="SAM" id="Phobius"/>
    </source>
</evidence>
<evidence type="ECO:0000256" key="5">
    <source>
        <dbReference type="ARBA" id="ARBA00023136"/>
    </source>
</evidence>
<dbReference type="GO" id="GO:0005484">
    <property type="term" value="F:SNAP receptor activity"/>
    <property type="evidence" value="ECO:0007669"/>
    <property type="project" value="TreeGrafter"/>
</dbReference>
<proteinExistence type="predicted"/>
<evidence type="ECO:0000256" key="3">
    <source>
        <dbReference type="ARBA" id="ARBA00022927"/>
    </source>
</evidence>
<dbReference type="GO" id="GO:0006886">
    <property type="term" value="P:intracellular protein transport"/>
    <property type="evidence" value="ECO:0007669"/>
    <property type="project" value="TreeGrafter"/>
</dbReference>
<feature type="compositionally biased region" description="Polar residues" evidence="6">
    <location>
        <begin position="98"/>
        <end position="108"/>
    </location>
</feature>
<dbReference type="GO" id="GO:0005768">
    <property type="term" value="C:endosome"/>
    <property type="evidence" value="ECO:0007669"/>
    <property type="project" value="UniProtKB-ARBA"/>
</dbReference>
<evidence type="ECO:0000256" key="2">
    <source>
        <dbReference type="ARBA" id="ARBA00022448"/>
    </source>
</evidence>
<dbReference type="InterPro" id="IPR045242">
    <property type="entry name" value="Syntaxin"/>
</dbReference>
<organism evidence="9 12">
    <name type="scientific">Ustilaginoidea virens</name>
    <name type="common">Rice false smut fungus</name>
    <name type="synonym">Villosiclava virens</name>
    <dbReference type="NCBI Taxonomy" id="1159556"/>
    <lineage>
        <taxon>Eukaryota</taxon>
        <taxon>Fungi</taxon>
        <taxon>Dikarya</taxon>
        <taxon>Ascomycota</taxon>
        <taxon>Pezizomycotina</taxon>
        <taxon>Sordariomycetes</taxon>
        <taxon>Hypocreomycetidae</taxon>
        <taxon>Hypocreales</taxon>
        <taxon>Clavicipitaceae</taxon>
        <taxon>Ustilaginoidea</taxon>
    </lineage>
</organism>
<dbReference type="Proteomes" id="UP000054053">
    <property type="component" value="Unassembled WGS sequence"/>
</dbReference>
<reference evidence="10" key="3">
    <citation type="submission" date="2020-03" db="EMBL/GenBank/DDBJ databases">
        <title>A mixture of massive structural variations and highly conserved coding sequences in Ustilaginoidea virens genome.</title>
        <authorList>
            <person name="Zhang K."/>
            <person name="Zhao Z."/>
            <person name="Zhang Z."/>
            <person name="Li Y."/>
            <person name="Hsiang T."/>
            <person name="Sun W."/>
        </authorList>
    </citation>
    <scope>NUCLEOTIDE SEQUENCE</scope>
    <source>
        <strain evidence="10">UV-8b</strain>
    </source>
</reference>
<dbReference type="GO" id="GO:0000149">
    <property type="term" value="F:SNARE binding"/>
    <property type="evidence" value="ECO:0007669"/>
    <property type="project" value="TreeGrafter"/>
</dbReference>
<dbReference type="Pfam" id="PF05739">
    <property type="entry name" value="SNARE"/>
    <property type="match status" value="1"/>
</dbReference>
<dbReference type="OrthoDB" id="244190at2759"/>
<evidence type="ECO:0000313" key="9">
    <source>
        <dbReference type="EMBL" id="GAO15019.1"/>
    </source>
</evidence>
<dbReference type="GO" id="GO:0006906">
    <property type="term" value="P:vesicle fusion"/>
    <property type="evidence" value="ECO:0007669"/>
    <property type="project" value="TreeGrafter"/>
</dbReference>
<evidence type="ECO:0000313" key="12">
    <source>
        <dbReference type="Proteomes" id="UP000054053"/>
    </source>
</evidence>
<dbReference type="PROSITE" id="PS50192">
    <property type="entry name" value="T_SNARE"/>
    <property type="match status" value="1"/>
</dbReference>
<sequence>MSNPSQLFLLSDHIKLSLLERQRATALDLDNGTQDGHISQSLDQFRTGLASLEKEKARHEQQGNTESAAALADFLSSLQQQYDDLAAEFNGFSSASTRQTLTEPNSSELGHDFSHAASRRPKTVRFSDTPLPLPQEELFGAYRDDPSVDSAARDDPTADMTNQQLHQYHSQILEEQDEQLDRLGRSIGRQREISMQIGDELDSHVAMLDEMDEIVDRHQSRLERAKGVLVKVSKGAAENKQMTLIVILIMILVLLIAILK</sequence>
<dbReference type="FunFam" id="1.20.5.110:FF:000060">
    <property type="entry name" value="SNARE complex subunit (Syn8)"/>
    <property type="match status" value="1"/>
</dbReference>
<dbReference type="EMBL" id="BBTG02000011">
    <property type="protein sequence ID" value="GAO15019.1"/>
    <property type="molecule type" value="Genomic_DNA"/>
</dbReference>
<dbReference type="STRING" id="1159556.A0A063BSF7"/>
<dbReference type="GO" id="GO:0031201">
    <property type="term" value="C:SNARE complex"/>
    <property type="evidence" value="ECO:0007669"/>
    <property type="project" value="TreeGrafter"/>
</dbReference>
<feature type="domain" description="T-SNARE coiled-coil homology" evidence="8">
    <location>
        <begin position="170"/>
        <end position="232"/>
    </location>
</feature>
<dbReference type="EMBL" id="CP072753">
    <property type="protein sequence ID" value="QUC16222.1"/>
    <property type="molecule type" value="Genomic_DNA"/>
</dbReference>
<dbReference type="AlphaFoldDB" id="A0A063BSF7"/>
<dbReference type="GeneID" id="66061241"/>
<name>A0A063BSF7_USTVR</name>
<evidence type="ECO:0000256" key="4">
    <source>
        <dbReference type="ARBA" id="ARBA00023054"/>
    </source>
</evidence>
<keyword evidence="5 7" id="KW-0472">Membrane</keyword>
<keyword evidence="7" id="KW-1133">Transmembrane helix</keyword>
<dbReference type="SMART" id="SM00397">
    <property type="entry name" value="t_SNARE"/>
    <property type="match status" value="1"/>
</dbReference>
<keyword evidence="7" id="KW-0812">Transmembrane</keyword>
<dbReference type="KEGG" id="uvi:66061241"/>
<dbReference type="HOGENOM" id="CLU_053570_0_0_1"/>
<keyword evidence="2" id="KW-0813">Transport</keyword>
<dbReference type="CDD" id="cd15859">
    <property type="entry name" value="SNARE_SYN8"/>
    <property type="match status" value="1"/>
</dbReference>
<dbReference type="InterPro" id="IPR000727">
    <property type="entry name" value="T_SNARE_dom"/>
</dbReference>
<evidence type="ECO:0000256" key="6">
    <source>
        <dbReference type="SAM" id="MobiDB-lite"/>
    </source>
</evidence>
<accession>A0A063BSF7</accession>
<evidence type="ECO:0000259" key="8">
    <source>
        <dbReference type="PROSITE" id="PS50192"/>
    </source>
</evidence>
<feature type="region of interest" description="Disordered" evidence="6">
    <location>
        <begin position="98"/>
        <end position="131"/>
    </location>
</feature>
<evidence type="ECO:0000313" key="11">
    <source>
        <dbReference type="Proteomes" id="UP000027002"/>
    </source>
</evidence>
<dbReference type="PANTHER" id="PTHR19957">
    <property type="entry name" value="SYNTAXIN"/>
    <property type="match status" value="1"/>
</dbReference>
<keyword evidence="4" id="KW-0175">Coiled coil</keyword>
<reference evidence="12" key="2">
    <citation type="journal article" date="2016" name="Genome Announc.">
        <title>Genome sequence of Ustilaginoidea virens IPU010, a rice pathogenic fungus causing false smut.</title>
        <authorList>
            <person name="Kumagai T."/>
            <person name="Ishii T."/>
            <person name="Terai G."/>
            <person name="Umemura M."/>
            <person name="Machida M."/>
            <person name="Asai K."/>
        </authorList>
    </citation>
    <scope>NUCLEOTIDE SEQUENCE [LARGE SCALE GENOMIC DNA]</scope>
    <source>
        <strain evidence="12">IPU010</strain>
    </source>
</reference>
<dbReference type="RefSeq" id="XP_042993895.1">
    <property type="nucleotide sequence ID" value="XM_043137961.1"/>
</dbReference>